<accession>C7RR07</accession>
<dbReference type="Pfam" id="PF01734">
    <property type="entry name" value="Patatin"/>
    <property type="match status" value="1"/>
</dbReference>
<dbReference type="SUPFAM" id="SSF52151">
    <property type="entry name" value="FabD/lysophospholipase-like"/>
    <property type="match status" value="1"/>
</dbReference>
<dbReference type="GO" id="GO:0006629">
    <property type="term" value="P:lipid metabolic process"/>
    <property type="evidence" value="ECO:0007669"/>
    <property type="project" value="UniProtKB-KW"/>
</dbReference>
<reference evidence="3" key="1">
    <citation type="submission" date="2009-08" db="EMBL/GenBank/DDBJ databases">
        <authorList>
            <consortium name="US DOE Joint Genome Institute"/>
            <person name="Lucas S."/>
            <person name="Copeland A."/>
            <person name="Lapidus A."/>
            <person name="Glavina del Rio T."/>
            <person name="Dalin E."/>
            <person name="Tice H."/>
            <person name="Bruce D."/>
            <person name="Barry K."/>
            <person name="Pitluck S."/>
            <person name="Lowry S."/>
            <person name="Larimer F."/>
            <person name="Land M."/>
            <person name="Hauser L."/>
            <person name="Kyrpides N."/>
            <person name="Ivanova N."/>
            <person name="McMahon K.D."/>
            <person name="Hugenholtz P."/>
        </authorList>
    </citation>
    <scope>NUCLEOTIDE SEQUENCE</scope>
    <source>
        <strain evidence="3">UW-1</strain>
    </source>
</reference>
<dbReference type="STRING" id="522306.CAP2UW1_2399"/>
<feature type="domain" description="PNPLA" evidence="2">
    <location>
        <begin position="39"/>
        <end position="296"/>
    </location>
</feature>
<dbReference type="Gene3D" id="3.40.1090.10">
    <property type="entry name" value="Cytosolic phospholipase A2 catalytic domain"/>
    <property type="match status" value="1"/>
</dbReference>
<dbReference type="InterPro" id="IPR002641">
    <property type="entry name" value="PNPLA_dom"/>
</dbReference>
<dbReference type="eggNOG" id="COG1752">
    <property type="taxonomic scope" value="Bacteria"/>
</dbReference>
<gene>
    <name evidence="3" type="ordered locus">CAP2UW1_2399</name>
</gene>
<proteinExistence type="predicted"/>
<keyword evidence="1" id="KW-0443">Lipid metabolism</keyword>
<evidence type="ECO:0000313" key="3">
    <source>
        <dbReference type="EMBL" id="ACV35688.1"/>
    </source>
</evidence>
<dbReference type="HOGENOM" id="CLU_586118_0_0_4"/>
<evidence type="ECO:0000256" key="1">
    <source>
        <dbReference type="ARBA" id="ARBA00023098"/>
    </source>
</evidence>
<organism evidence="3">
    <name type="scientific">Accumulibacter regalis</name>
    <dbReference type="NCBI Taxonomy" id="522306"/>
    <lineage>
        <taxon>Bacteria</taxon>
        <taxon>Pseudomonadati</taxon>
        <taxon>Pseudomonadota</taxon>
        <taxon>Betaproteobacteria</taxon>
        <taxon>Candidatus Accumulibacter</taxon>
    </lineage>
</organism>
<dbReference type="InterPro" id="IPR016035">
    <property type="entry name" value="Acyl_Trfase/lysoPLipase"/>
</dbReference>
<evidence type="ECO:0000259" key="2">
    <source>
        <dbReference type="Pfam" id="PF01734"/>
    </source>
</evidence>
<sequence>MNTKTTSATAVGVAQGNPAGRIRATAVQPTGSGKQKVGLALQGGSFLAGAIATGVVAGLLEKRAFENHDITAFSGTSAGALAAAVCWRHALAADDGTMQERMSKAHGTLVKQWLHNANGMIPNQATGDFMKMVDHLWSSNPIYFWWKDNVSVKWLHGEFEAWVDAYVKPEESIRLLFARYVQPADPQAALDLDAAQAAFRADQGRPHLVVGATRVVDSENVHITDEDFFDELIKALKYHGNDREAAIRAAADYMRQGIMASGSIDFMNGMTTVERGRHAGTYLDGAWSENPPLEGLLDARVNQIWMVEVFPKECPAIPVSFAEREDRREELWQNAVVEQQVDFMKKVNLWVESGMLRSSDQDLENLRVDLRQRLQDLTSTASKRLLAAFRESDDEWDECIDARTGSVDVEALVERIVRPYRHIGWGTIKLPSEMQGLTAGARIVNDRNFLLGKMEMGRQMALNFLA</sequence>
<reference evidence="3" key="2">
    <citation type="submission" date="2009-09" db="EMBL/GenBank/DDBJ databases">
        <title>Complete sequence of chromosome of Candidatus Accumulibacter phosphatis clade IIA str. UW-1.</title>
        <authorList>
            <consortium name="US DOE Joint Genome Institute"/>
            <person name="Martin H.G."/>
            <person name="Ivanova N."/>
            <person name="Kunin V."/>
            <person name="Warnecke F."/>
            <person name="Barry K."/>
            <person name="He S."/>
            <person name="Salamov A."/>
            <person name="Szeto E."/>
            <person name="Dalin E."/>
            <person name="Pangilinan J.L."/>
            <person name="Lapidus A."/>
            <person name="Lowry S."/>
            <person name="Kyrpides N.C."/>
            <person name="McMahon K.D."/>
            <person name="Hugenholtz P."/>
        </authorList>
    </citation>
    <scope>NUCLEOTIDE SEQUENCE [LARGE SCALE GENOMIC DNA]</scope>
    <source>
        <strain evidence="3">UW-1</strain>
    </source>
</reference>
<dbReference type="OrthoDB" id="5292355at2"/>
<dbReference type="KEGG" id="app:CAP2UW1_2399"/>
<dbReference type="AlphaFoldDB" id="C7RR07"/>
<protein>
    <recommendedName>
        <fullName evidence="2">PNPLA domain-containing protein</fullName>
    </recommendedName>
</protein>
<name>C7RR07_ACCRE</name>
<dbReference type="EMBL" id="CP001715">
    <property type="protein sequence ID" value="ACV35688.1"/>
    <property type="molecule type" value="Genomic_DNA"/>
</dbReference>